<comment type="caution">
    <text evidence="9">The sequence shown here is derived from an EMBL/GenBank/DDBJ whole genome shotgun (WGS) entry which is preliminary data.</text>
</comment>
<feature type="compositionally biased region" description="Basic residues" evidence="6">
    <location>
        <begin position="382"/>
        <end position="391"/>
    </location>
</feature>
<keyword evidence="4" id="KW-0862">Zinc</keyword>
<dbReference type="GO" id="GO:0008270">
    <property type="term" value="F:zinc ion binding"/>
    <property type="evidence" value="ECO:0007669"/>
    <property type="project" value="UniProtKB-KW"/>
</dbReference>
<evidence type="ECO:0000256" key="2">
    <source>
        <dbReference type="ARBA" id="ARBA00023155"/>
    </source>
</evidence>
<feature type="compositionally biased region" description="Polar residues" evidence="6">
    <location>
        <begin position="234"/>
        <end position="244"/>
    </location>
</feature>
<evidence type="ECO:0000256" key="3">
    <source>
        <dbReference type="ARBA" id="ARBA00023242"/>
    </source>
</evidence>
<dbReference type="SMART" id="SM00389">
    <property type="entry name" value="HOX"/>
    <property type="match status" value="1"/>
</dbReference>
<name>A0A9P4HLE2_9PLEO</name>
<evidence type="ECO:0000259" key="8">
    <source>
        <dbReference type="PROSITE" id="PS50157"/>
    </source>
</evidence>
<dbReference type="InterPro" id="IPR050224">
    <property type="entry name" value="TALE_homeobox"/>
</dbReference>
<evidence type="ECO:0000259" key="7">
    <source>
        <dbReference type="PROSITE" id="PS50071"/>
    </source>
</evidence>
<evidence type="ECO:0000256" key="5">
    <source>
        <dbReference type="PROSITE-ProRule" id="PRU00108"/>
    </source>
</evidence>
<gene>
    <name evidence="9" type="ORF">EK21DRAFT_52009</name>
</gene>
<feature type="domain" description="C2H2-type" evidence="8">
    <location>
        <begin position="405"/>
        <end position="433"/>
    </location>
</feature>
<organism evidence="9 10">
    <name type="scientific">Setomelanomma holmii</name>
    <dbReference type="NCBI Taxonomy" id="210430"/>
    <lineage>
        <taxon>Eukaryota</taxon>
        <taxon>Fungi</taxon>
        <taxon>Dikarya</taxon>
        <taxon>Ascomycota</taxon>
        <taxon>Pezizomycotina</taxon>
        <taxon>Dothideomycetes</taxon>
        <taxon>Pleosporomycetidae</taxon>
        <taxon>Pleosporales</taxon>
        <taxon>Pleosporineae</taxon>
        <taxon>Phaeosphaeriaceae</taxon>
        <taxon>Setomelanomma</taxon>
    </lineage>
</organism>
<dbReference type="GO" id="GO:0005634">
    <property type="term" value="C:nucleus"/>
    <property type="evidence" value="ECO:0007669"/>
    <property type="project" value="UniProtKB-SubCell"/>
</dbReference>
<dbReference type="PROSITE" id="PS50071">
    <property type="entry name" value="HOMEOBOX_2"/>
    <property type="match status" value="1"/>
</dbReference>
<feature type="compositionally biased region" description="Basic residues" evidence="6">
    <location>
        <begin position="222"/>
        <end position="232"/>
    </location>
</feature>
<dbReference type="GO" id="GO:0003677">
    <property type="term" value="F:DNA binding"/>
    <property type="evidence" value="ECO:0007669"/>
    <property type="project" value="UniProtKB-UniRule"/>
</dbReference>
<dbReference type="EMBL" id="ML978154">
    <property type="protein sequence ID" value="KAF2036653.1"/>
    <property type="molecule type" value="Genomic_DNA"/>
</dbReference>
<dbReference type="CDD" id="cd00086">
    <property type="entry name" value="homeodomain"/>
    <property type="match status" value="1"/>
</dbReference>
<dbReference type="PROSITE" id="PS00028">
    <property type="entry name" value="ZINC_FINGER_C2H2_1"/>
    <property type="match status" value="1"/>
</dbReference>
<evidence type="ECO:0000313" key="10">
    <source>
        <dbReference type="Proteomes" id="UP000799777"/>
    </source>
</evidence>
<evidence type="ECO:0000256" key="1">
    <source>
        <dbReference type="ARBA" id="ARBA00023125"/>
    </source>
</evidence>
<dbReference type="InterPro" id="IPR001356">
    <property type="entry name" value="HD"/>
</dbReference>
<protein>
    <submittedName>
        <fullName evidence="9">Uncharacterized protein</fullName>
    </submittedName>
</protein>
<keyword evidence="4" id="KW-0863">Zinc-finger</keyword>
<dbReference type="InterPro" id="IPR013087">
    <property type="entry name" value="Znf_C2H2_type"/>
</dbReference>
<dbReference type="SUPFAM" id="SSF46689">
    <property type="entry name" value="Homeodomain-like"/>
    <property type="match status" value="1"/>
</dbReference>
<dbReference type="InterPro" id="IPR009057">
    <property type="entry name" value="Homeodomain-like_sf"/>
</dbReference>
<dbReference type="Pfam" id="PF05920">
    <property type="entry name" value="Homeobox_KN"/>
    <property type="match status" value="1"/>
</dbReference>
<evidence type="ECO:0000256" key="4">
    <source>
        <dbReference type="PROSITE-ProRule" id="PRU00042"/>
    </source>
</evidence>
<reference evidence="9" key="1">
    <citation type="journal article" date="2020" name="Stud. Mycol.">
        <title>101 Dothideomycetes genomes: a test case for predicting lifestyles and emergence of pathogens.</title>
        <authorList>
            <person name="Haridas S."/>
            <person name="Albert R."/>
            <person name="Binder M."/>
            <person name="Bloem J."/>
            <person name="Labutti K."/>
            <person name="Salamov A."/>
            <person name="Andreopoulos B."/>
            <person name="Baker S."/>
            <person name="Barry K."/>
            <person name="Bills G."/>
            <person name="Bluhm B."/>
            <person name="Cannon C."/>
            <person name="Castanera R."/>
            <person name="Culley D."/>
            <person name="Daum C."/>
            <person name="Ezra D."/>
            <person name="Gonzalez J."/>
            <person name="Henrissat B."/>
            <person name="Kuo A."/>
            <person name="Liang C."/>
            <person name="Lipzen A."/>
            <person name="Lutzoni F."/>
            <person name="Magnuson J."/>
            <person name="Mondo S."/>
            <person name="Nolan M."/>
            <person name="Ohm R."/>
            <person name="Pangilinan J."/>
            <person name="Park H.-J."/>
            <person name="Ramirez L."/>
            <person name="Alfaro M."/>
            <person name="Sun H."/>
            <person name="Tritt A."/>
            <person name="Yoshinaga Y."/>
            <person name="Zwiers L.-H."/>
            <person name="Turgeon B."/>
            <person name="Goodwin S."/>
            <person name="Spatafora J."/>
            <person name="Crous P."/>
            <person name="Grigoriev I."/>
        </authorList>
    </citation>
    <scope>NUCLEOTIDE SEQUENCE</scope>
    <source>
        <strain evidence="9">CBS 110217</strain>
    </source>
</reference>
<keyword evidence="1 5" id="KW-0238">DNA-binding</keyword>
<keyword evidence="2 5" id="KW-0371">Homeobox</keyword>
<sequence length="1005" mass="111308">MATPAASDMGQFFDFGDAAMPDIPREAMLDDSSVGAGEGFFTNDELQSITNTGADFNTDFSTHLPRYQKPPHPCSYCRSKGLECFIYDADGSKQVRCSPCNALFRPCSFSDPEKMPALKQKTALDTLDVVGEDDEHCFGGLTGKKQLRSFGHMGPIEDDAQGDDRPKKGAAAARFPRAAVKILKDWMLQHIDHPYPTEEDKEFLKEETGLSIGQISNWMANTRRRQKARPKRSASPSIRPSTEAINMPAGKTWESLSTYTKPESIKPHKFMESATTGKFLAFRVRNPFERWQHSPPENEPAPLTAIAQAVEKFDPPASASSSYHKDASNNSTGSFSIFRAPSISSLETGLTGMSSGSLGSHNSAYSYGSRHSLGSMNSLKSKERRRRRRLPTRAPKGDSENTRMFQCTFCTDRFKSKYDWSRHEKSLHLSLEKWICAPLGEVIADKATGKSKCVYCDALEPSKEHLATHNHKACEEKGLESRTFYRKDHLRQHLRLMHGCKMTTTMDSWKSEAQYIKSRCGFCQMTFDKWQDRIDHLAKEFRNGADMKTWKGCRGLDPHVAIHVTNAMPPYLISNESKSPFPFSASNTSSLKQAHLQLESKDLEYLLPNDVESSPTQDLFVAYQDNLDTNRIGPILLTTPRHYSATESTQVNPNATCWEILTLRLGRFARQHIEKHGATSVTDKMLQDQARLILYEDADGWEQTAADNPEWLNLFKKAHGIDTTAPVTGINSHHEVYEDLGIHSNSVLDPSFNVNNFQVFGMSQDDPVRTQAFECTLSGSLSMAALAHQLSSGRQTPHSNPGLSGSVSASPTSLTPMTTNEQAAGIFAPISELACTSAGGPCYGENGEVGFAIRKGSCLQKKKRYWLNDNTAAMASLYAQCSAIGKPVPECAKNGLDSFDPIIEQAGTAAESEFSMPAIQEKTCDRDGNAVPDITDFQFPSWDQLPEDFQNPTTSAGFHSTIPIITAAGISGESSTAMAWDNEDMNFMMDMDMDLDLDLNVFGKC</sequence>
<feature type="region of interest" description="Disordered" evidence="6">
    <location>
        <begin position="152"/>
        <end position="171"/>
    </location>
</feature>
<dbReference type="Gene3D" id="1.10.10.60">
    <property type="entry name" value="Homeodomain-like"/>
    <property type="match status" value="1"/>
</dbReference>
<dbReference type="OrthoDB" id="5399138at2759"/>
<dbReference type="PROSITE" id="PS50157">
    <property type="entry name" value="ZINC_FINGER_C2H2_2"/>
    <property type="match status" value="1"/>
</dbReference>
<keyword evidence="3 5" id="KW-0539">Nucleus</keyword>
<proteinExistence type="predicted"/>
<keyword evidence="10" id="KW-1185">Reference proteome</keyword>
<dbReference type="Pfam" id="PF03221">
    <property type="entry name" value="HTH_Tnp_Tc5"/>
    <property type="match status" value="1"/>
</dbReference>
<feature type="DNA-binding region" description="Homeobox" evidence="5">
    <location>
        <begin position="168"/>
        <end position="230"/>
    </location>
</feature>
<accession>A0A9P4HLE2</accession>
<feature type="region of interest" description="Disordered" evidence="6">
    <location>
        <begin position="791"/>
        <end position="814"/>
    </location>
</feature>
<comment type="subcellular location">
    <subcellularLocation>
        <location evidence="5">Nucleus</location>
    </subcellularLocation>
</comment>
<dbReference type="PANTHER" id="PTHR11850">
    <property type="entry name" value="HOMEOBOX PROTEIN TRANSCRIPTION FACTORS"/>
    <property type="match status" value="1"/>
</dbReference>
<dbReference type="Proteomes" id="UP000799777">
    <property type="component" value="Unassembled WGS sequence"/>
</dbReference>
<dbReference type="InterPro" id="IPR008422">
    <property type="entry name" value="KN_HD"/>
</dbReference>
<feature type="region of interest" description="Disordered" evidence="6">
    <location>
        <begin position="219"/>
        <end position="245"/>
    </location>
</feature>
<feature type="region of interest" description="Disordered" evidence="6">
    <location>
        <begin position="369"/>
        <end position="400"/>
    </location>
</feature>
<dbReference type="AlphaFoldDB" id="A0A9P4HLE2"/>
<evidence type="ECO:0000256" key="6">
    <source>
        <dbReference type="SAM" id="MobiDB-lite"/>
    </source>
</evidence>
<feature type="domain" description="Homeobox" evidence="7">
    <location>
        <begin position="166"/>
        <end position="229"/>
    </location>
</feature>
<keyword evidence="4" id="KW-0479">Metal-binding</keyword>
<dbReference type="GO" id="GO:0006355">
    <property type="term" value="P:regulation of DNA-templated transcription"/>
    <property type="evidence" value="ECO:0007669"/>
    <property type="project" value="InterPro"/>
</dbReference>
<dbReference type="InterPro" id="IPR006600">
    <property type="entry name" value="HTH_CenpB_DNA-bd_dom"/>
</dbReference>
<evidence type="ECO:0000313" key="9">
    <source>
        <dbReference type="EMBL" id="KAF2036653.1"/>
    </source>
</evidence>